<dbReference type="Pfam" id="PF07332">
    <property type="entry name" value="Phage_holin_3_6"/>
    <property type="match status" value="1"/>
</dbReference>
<dbReference type="Proteomes" id="UP001299970">
    <property type="component" value="Unassembled WGS sequence"/>
</dbReference>
<evidence type="ECO:0000256" key="2">
    <source>
        <dbReference type="SAM" id="Phobius"/>
    </source>
</evidence>
<name>A0ABS9TQS7_9PSEU</name>
<organism evidence="3 4">
    <name type="scientific">Pseudonocardia alaniniphila</name>
    <dbReference type="NCBI Taxonomy" id="75291"/>
    <lineage>
        <taxon>Bacteria</taxon>
        <taxon>Bacillati</taxon>
        <taxon>Actinomycetota</taxon>
        <taxon>Actinomycetes</taxon>
        <taxon>Pseudonocardiales</taxon>
        <taxon>Pseudonocardiaceae</taxon>
        <taxon>Pseudonocardia</taxon>
    </lineage>
</organism>
<accession>A0ABS9TQS7</accession>
<keyword evidence="4" id="KW-1185">Reference proteome</keyword>
<dbReference type="EMBL" id="JAKXMK010000037">
    <property type="protein sequence ID" value="MCH6170894.1"/>
    <property type="molecule type" value="Genomic_DNA"/>
</dbReference>
<keyword evidence="2" id="KW-0812">Transmembrane</keyword>
<evidence type="ECO:0000256" key="1">
    <source>
        <dbReference type="SAM" id="MobiDB-lite"/>
    </source>
</evidence>
<gene>
    <name evidence="3" type="ORF">MMF94_34775</name>
</gene>
<dbReference type="RefSeq" id="WP_241041701.1">
    <property type="nucleotide sequence ID" value="NZ_BAAAJF010000017.1"/>
</dbReference>
<proteinExistence type="predicted"/>
<sequence length="146" mass="15151">MTTSRGSMGTRAGGSGRPRSHSTESSGAEAIRDFVEDVRDIIEEELHVAQEELAGKFRVASEGALVLGVAVVLGGLAAGTSTVVILRMLEKVLPPTVAATVATVVFAIAAGVLATVGIAAVRRALPLIPERALEELREEVREVLPG</sequence>
<feature type="transmembrane region" description="Helical" evidence="2">
    <location>
        <begin position="98"/>
        <end position="121"/>
    </location>
</feature>
<feature type="transmembrane region" description="Helical" evidence="2">
    <location>
        <begin position="64"/>
        <end position="86"/>
    </location>
</feature>
<evidence type="ECO:0000313" key="4">
    <source>
        <dbReference type="Proteomes" id="UP001299970"/>
    </source>
</evidence>
<keyword evidence="2" id="KW-1133">Transmembrane helix</keyword>
<reference evidence="3 4" key="1">
    <citation type="submission" date="2022-03" db="EMBL/GenBank/DDBJ databases">
        <title>Pseudonocardia alaer sp. nov., a novel actinomycete isolated from reed forest soil.</title>
        <authorList>
            <person name="Wang L."/>
        </authorList>
    </citation>
    <scope>NUCLEOTIDE SEQUENCE [LARGE SCALE GENOMIC DNA]</scope>
    <source>
        <strain evidence="3 4">Y-16303</strain>
    </source>
</reference>
<keyword evidence="2" id="KW-0472">Membrane</keyword>
<dbReference type="InterPro" id="IPR009937">
    <property type="entry name" value="Phage_holin_3_6"/>
</dbReference>
<comment type="caution">
    <text evidence="3">The sequence shown here is derived from an EMBL/GenBank/DDBJ whole genome shotgun (WGS) entry which is preliminary data.</text>
</comment>
<evidence type="ECO:0000313" key="3">
    <source>
        <dbReference type="EMBL" id="MCH6170894.1"/>
    </source>
</evidence>
<protein>
    <submittedName>
        <fullName evidence="3">Phage holin family protein</fullName>
    </submittedName>
</protein>
<feature type="region of interest" description="Disordered" evidence="1">
    <location>
        <begin position="1"/>
        <end position="28"/>
    </location>
</feature>